<dbReference type="RefSeq" id="WP_084942532.1">
    <property type="nucleotide sequence ID" value="NZ_CATKPM010000005.1"/>
</dbReference>
<dbReference type="EMBL" id="FOEQ01000010">
    <property type="protein sequence ID" value="SER65306.1"/>
    <property type="molecule type" value="Genomic_DNA"/>
</dbReference>
<dbReference type="Proteomes" id="UP000199221">
    <property type="component" value="Unassembled WGS sequence"/>
</dbReference>
<organism evidence="1 2">
    <name type="scientific">Pseudomonas soli</name>
    <dbReference type="NCBI Taxonomy" id="1306993"/>
    <lineage>
        <taxon>Bacteria</taxon>
        <taxon>Pseudomonadati</taxon>
        <taxon>Pseudomonadota</taxon>
        <taxon>Gammaproteobacteria</taxon>
        <taxon>Pseudomonadales</taxon>
        <taxon>Pseudomonadaceae</taxon>
        <taxon>Pseudomonas</taxon>
    </lineage>
</organism>
<accession>A0A1H9QXW6</accession>
<sequence length="149" mass="16835">MRVVMDTRTDEILRLEHLLDGMNYTLWLNAYGPFALDRPLEAQLRHSVGKGCTVGGDSPICASDARGEIIEHLLHPGDGGYGPLDLPAKRPEVLRLVEVLLGQVRLDRADIIRRFWLAEGHPAYPVWWDFAFDIQTQGQRWILMSSASD</sequence>
<dbReference type="GeneID" id="93678833"/>
<evidence type="ECO:0000313" key="2">
    <source>
        <dbReference type="Proteomes" id="UP000199221"/>
    </source>
</evidence>
<protein>
    <submittedName>
        <fullName evidence="1">Uncharacterized protein</fullName>
    </submittedName>
</protein>
<proteinExistence type="predicted"/>
<evidence type="ECO:0000313" key="1">
    <source>
        <dbReference type="EMBL" id="SER65306.1"/>
    </source>
</evidence>
<reference evidence="1 2" key="1">
    <citation type="submission" date="2016-10" db="EMBL/GenBank/DDBJ databases">
        <authorList>
            <person name="de Groot N.N."/>
        </authorList>
    </citation>
    <scope>NUCLEOTIDE SEQUENCE [LARGE SCALE GENOMIC DNA]</scope>
    <source>
        <strain evidence="1 2">LMG 27941</strain>
    </source>
</reference>
<gene>
    <name evidence="1" type="ORF">SAMN05216230_11087</name>
</gene>
<name>A0A1H9QXW6_9PSED</name>
<dbReference type="AlphaFoldDB" id="A0A1H9QXW6"/>